<dbReference type="Gene3D" id="3.40.50.1000">
    <property type="entry name" value="HAD superfamily/HAD-like"/>
    <property type="match status" value="1"/>
</dbReference>
<name>A0ABX2RQJ2_9ACTN</name>
<evidence type="ECO:0000313" key="2">
    <source>
        <dbReference type="Proteomes" id="UP000631553"/>
    </source>
</evidence>
<dbReference type="EMBL" id="JACCCQ010000001">
    <property type="protein sequence ID" value="NYF58345.1"/>
    <property type="molecule type" value="Genomic_DNA"/>
</dbReference>
<protein>
    <recommendedName>
        <fullName evidence="3">Nucleotidase</fullName>
    </recommendedName>
</protein>
<evidence type="ECO:0008006" key="3">
    <source>
        <dbReference type="Google" id="ProtNLM"/>
    </source>
</evidence>
<dbReference type="Proteomes" id="UP000631553">
    <property type="component" value="Unassembled WGS sequence"/>
</dbReference>
<proteinExistence type="predicted"/>
<reference evidence="1 2" key="1">
    <citation type="submission" date="2020-07" db="EMBL/GenBank/DDBJ databases">
        <title>Sequencing the genomes of 1000 actinobacteria strains.</title>
        <authorList>
            <person name="Klenk H.-P."/>
        </authorList>
    </citation>
    <scope>NUCLEOTIDE SEQUENCE [LARGE SCALE GENOMIC DNA]</scope>
    <source>
        <strain evidence="1 2">DSM 43814</strain>
    </source>
</reference>
<evidence type="ECO:0000313" key="1">
    <source>
        <dbReference type="EMBL" id="NYF58345.1"/>
    </source>
</evidence>
<dbReference type="InterPro" id="IPR023214">
    <property type="entry name" value="HAD_sf"/>
</dbReference>
<comment type="caution">
    <text evidence="1">The sequence shown here is derived from an EMBL/GenBank/DDBJ whole genome shotgun (WGS) entry which is preliminary data.</text>
</comment>
<sequence>MIEPMGRLGVDVGGVIIELSDGDEDTSFFGDNYLRTPPLDGVFEALAALVPLFDEVYVVSKCGEPTERRTRDWLAHHDFHARTGIGPERLRFCRTRPEKGPIAAQLGLTHFVDDRLEVLSYLDTVPHRYLMRPREDEVTAHRAHLAGVQRVQSWPELVARISADAGEGTADRQ</sequence>
<organism evidence="1 2">
    <name type="scientific">Micromonospora purpureochromogenes</name>
    <dbReference type="NCBI Taxonomy" id="47872"/>
    <lineage>
        <taxon>Bacteria</taxon>
        <taxon>Bacillati</taxon>
        <taxon>Actinomycetota</taxon>
        <taxon>Actinomycetes</taxon>
        <taxon>Micromonosporales</taxon>
        <taxon>Micromonosporaceae</taxon>
        <taxon>Micromonospora</taxon>
    </lineage>
</organism>
<gene>
    <name evidence="1" type="ORF">HDA35_004176</name>
</gene>
<dbReference type="RefSeq" id="WP_179804244.1">
    <property type="nucleotide sequence ID" value="NZ_JACCCQ010000001.1"/>
</dbReference>
<keyword evidence="2" id="KW-1185">Reference proteome</keyword>
<accession>A0ABX2RQJ2</accession>